<keyword evidence="10 14" id="KW-0675">Receptor</keyword>
<dbReference type="Proteomes" id="UP001163823">
    <property type="component" value="Chromosome 8"/>
</dbReference>
<dbReference type="InterPro" id="IPR003591">
    <property type="entry name" value="Leu-rich_rpt_typical-subtyp"/>
</dbReference>
<comment type="similarity">
    <text evidence="2">Belongs to the RLP family.</text>
</comment>
<evidence type="ECO:0000256" key="1">
    <source>
        <dbReference type="ARBA" id="ARBA00004251"/>
    </source>
</evidence>
<reference evidence="14" key="1">
    <citation type="journal article" date="2023" name="Science">
        <title>Elucidation of the pathway for biosynthesis of saponin adjuvants from the soapbark tree.</title>
        <authorList>
            <person name="Reed J."/>
            <person name="Orme A."/>
            <person name="El-Demerdash A."/>
            <person name="Owen C."/>
            <person name="Martin L.B.B."/>
            <person name="Misra R.C."/>
            <person name="Kikuchi S."/>
            <person name="Rejzek M."/>
            <person name="Martin A.C."/>
            <person name="Harkess A."/>
            <person name="Leebens-Mack J."/>
            <person name="Louveau T."/>
            <person name="Stephenson M.J."/>
            <person name="Osbourn A."/>
        </authorList>
    </citation>
    <scope>NUCLEOTIDE SEQUENCE</scope>
    <source>
        <strain evidence="14">S10</strain>
    </source>
</reference>
<dbReference type="FunFam" id="3.80.10.10:FF:000111">
    <property type="entry name" value="LRR receptor-like serine/threonine-protein kinase ERECTA"/>
    <property type="match status" value="1"/>
</dbReference>
<evidence type="ECO:0000256" key="4">
    <source>
        <dbReference type="ARBA" id="ARBA00022614"/>
    </source>
</evidence>
<dbReference type="EMBL" id="JARAOO010000008">
    <property type="protein sequence ID" value="KAJ7958812.1"/>
    <property type="molecule type" value="Genomic_DNA"/>
</dbReference>
<dbReference type="PANTHER" id="PTHR48062">
    <property type="entry name" value="RECEPTOR-LIKE PROTEIN 14"/>
    <property type="match status" value="1"/>
</dbReference>
<evidence type="ECO:0000313" key="15">
    <source>
        <dbReference type="Proteomes" id="UP001163823"/>
    </source>
</evidence>
<keyword evidence="7" id="KW-0677">Repeat</keyword>
<dbReference type="SUPFAM" id="SSF52047">
    <property type="entry name" value="RNI-like"/>
    <property type="match status" value="1"/>
</dbReference>
<keyword evidence="6" id="KW-0732">Signal</keyword>
<keyword evidence="14" id="KW-0808">Transferase</keyword>
<comment type="caution">
    <text evidence="14">The sequence shown here is derived from an EMBL/GenBank/DDBJ whole genome shotgun (WGS) entry which is preliminary data.</text>
</comment>
<feature type="domain" description="Leucine-rich repeat and WD repeat-containing protein 1 LRR" evidence="13">
    <location>
        <begin position="334"/>
        <end position="426"/>
    </location>
</feature>
<dbReference type="GO" id="GO:0016301">
    <property type="term" value="F:kinase activity"/>
    <property type="evidence" value="ECO:0007669"/>
    <property type="project" value="UniProtKB-KW"/>
</dbReference>
<keyword evidence="5 12" id="KW-0812">Transmembrane</keyword>
<gene>
    <name evidence="14" type="ORF">O6P43_019474</name>
</gene>
<dbReference type="SMART" id="SM00369">
    <property type="entry name" value="LRR_TYP"/>
    <property type="match status" value="5"/>
</dbReference>
<dbReference type="Pfam" id="PF13855">
    <property type="entry name" value="LRR_8"/>
    <property type="match status" value="1"/>
</dbReference>
<feature type="transmembrane region" description="Helical" evidence="12">
    <location>
        <begin position="457"/>
        <end position="479"/>
    </location>
</feature>
<dbReference type="PRINTS" id="PR00019">
    <property type="entry name" value="LEURICHRPT"/>
</dbReference>
<accession>A0AAD7PKU5</accession>
<dbReference type="PANTHER" id="PTHR48062:SF52">
    <property type="entry name" value="RECEPTOR-LIKE PROTEIN 8-RELATED"/>
    <property type="match status" value="1"/>
</dbReference>
<protein>
    <submittedName>
        <fullName evidence="14">Leucine-rich receptor-like kinase family protein</fullName>
    </submittedName>
</protein>
<sequence length="501" mass="55195">MSSNELVGSIPGSFGQMNSLTRLELAYNYLSGEIPENISASSSPLGLLKLSHNNLKGKLFPTVSTLTSLAYLFLDGNGFEGNIPISLSNSSLLGLDISRNQLVGKLPLWIGNWSNLQVISMSENHLEGLIPTEFCKLENLVYLDMSVNNLSGSFPPCSSMVSLKYLYLNENKLSGVQSRDGKVFSSKYSSLVLIDLGDNDMRDKIPDWIGSLAALNILVLKGNRFVGPIPNQLCLMTGLTIIDLSHNSLSGPIPSCLSNITFKTIEQQVGGIDNFTRGLLIRGHDSRGLNSLIYLQPYVDFTTKMSEHRFDNKVIALLIVIDLSHNKLEGNIPPELGNLTKIHSLNLSHNYLTGQIPVSFANLRQIESLDLSFNNLSGRVPSQLTQLNYLAVFSVAHNNLSGPTLDKVGQFSTFEENSYEGNPFLCGFPLHTNCSNNGDQDDEGADDDDGGFIDMGVFYITFAVSYISVLLGIAAVLYINPQWRQAWLYFIELIINSCYYF</sequence>
<keyword evidence="15" id="KW-1185">Reference proteome</keyword>
<proteinExistence type="inferred from homology"/>
<dbReference type="Pfam" id="PF00560">
    <property type="entry name" value="LRR_1"/>
    <property type="match status" value="2"/>
</dbReference>
<evidence type="ECO:0000256" key="9">
    <source>
        <dbReference type="ARBA" id="ARBA00023136"/>
    </source>
</evidence>
<keyword evidence="11" id="KW-0325">Glycoprotein</keyword>
<evidence type="ECO:0000256" key="11">
    <source>
        <dbReference type="ARBA" id="ARBA00023180"/>
    </source>
</evidence>
<evidence type="ECO:0000256" key="7">
    <source>
        <dbReference type="ARBA" id="ARBA00022737"/>
    </source>
</evidence>
<keyword evidence="4" id="KW-0433">Leucine-rich repeat</keyword>
<keyword evidence="8 12" id="KW-1133">Transmembrane helix</keyword>
<evidence type="ECO:0000313" key="14">
    <source>
        <dbReference type="EMBL" id="KAJ7958812.1"/>
    </source>
</evidence>
<evidence type="ECO:0000256" key="3">
    <source>
        <dbReference type="ARBA" id="ARBA00022475"/>
    </source>
</evidence>
<dbReference type="InterPro" id="IPR001611">
    <property type="entry name" value="Leu-rich_rpt"/>
</dbReference>
<evidence type="ECO:0000256" key="6">
    <source>
        <dbReference type="ARBA" id="ARBA00022729"/>
    </source>
</evidence>
<evidence type="ECO:0000256" key="5">
    <source>
        <dbReference type="ARBA" id="ARBA00022692"/>
    </source>
</evidence>
<dbReference type="InterPro" id="IPR051502">
    <property type="entry name" value="RLP_Defense_Trigger"/>
</dbReference>
<keyword evidence="3" id="KW-1003">Cell membrane</keyword>
<dbReference type="KEGG" id="qsa:O6P43_019474"/>
<dbReference type="Pfam" id="PF23211">
    <property type="entry name" value="LRR_LRWD1"/>
    <property type="match status" value="1"/>
</dbReference>
<evidence type="ECO:0000256" key="8">
    <source>
        <dbReference type="ARBA" id="ARBA00022989"/>
    </source>
</evidence>
<evidence type="ECO:0000259" key="13">
    <source>
        <dbReference type="Pfam" id="PF23211"/>
    </source>
</evidence>
<evidence type="ECO:0000256" key="10">
    <source>
        <dbReference type="ARBA" id="ARBA00023170"/>
    </source>
</evidence>
<evidence type="ECO:0000256" key="12">
    <source>
        <dbReference type="SAM" id="Phobius"/>
    </source>
</evidence>
<evidence type="ECO:0000256" key="2">
    <source>
        <dbReference type="ARBA" id="ARBA00009592"/>
    </source>
</evidence>
<dbReference type="InterPro" id="IPR056363">
    <property type="entry name" value="LRR_LRWD1_dom"/>
</dbReference>
<keyword evidence="9 12" id="KW-0472">Membrane</keyword>
<dbReference type="AlphaFoldDB" id="A0AAD7PKU5"/>
<dbReference type="Gene3D" id="3.80.10.10">
    <property type="entry name" value="Ribonuclease Inhibitor"/>
    <property type="match status" value="2"/>
</dbReference>
<comment type="subcellular location">
    <subcellularLocation>
        <location evidence="1">Cell membrane</location>
        <topology evidence="1">Single-pass type I membrane protein</topology>
    </subcellularLocation>
</comment>
<dbReference type="GO" id="GO:0005886">
    <property type="term" value="C:plasma membrane"/>
    <property type="evidence" value="ECO:0007669"/>
    <property type="project" value="UniProtKB-SubCell"/>
</dbReference>
<name>A0AAD7PKU5_QUISA</name>
<dbReference type="InterPro" id="IPR032675">
    <property type="entry name" value="LRR_dom_sf"/>
</dbReference>
<organism evidence="14 15">
    <name type="scientific">Quillaja saponaria</name>
    <name type="common">Soap bark tree</name>
    <dbReference type="NCBI Taxonomy" id="32244"/>
    <lineage>
        <taxon>Eukaryota</taxon>
        <taxon>Viridiplantae</taxon>
        <taxon>Streptophyta</taxon>
        <taxon>Embryophyta</taxon>
        <taxon>Tracheophyta</taxon>
        <taxon>Spermatophyta</taxon>
        <taxon>Magnoliopsida</taxon>
        <taxon>eudicotyledons</taxon>
        <taxon>Gunneridae</taxon>
        <taxon>Pentapetalae</taxon>
        <taxon>rosids</taxon>
        <taxon>fabids</taxon>
        <taxon>Fabales</taxon>
        <taxon>Quillajaceae</taxon>
        <taxon>Quillaja</taxon>
    </lineage>
</organism>
<dbReference type="FunFam" id="3.80.10.10:FF:000095">
    <property type="entry name" value="LRR receptor-like serine/threonine-protein kinase GSO1"/>
    <property type="match status" value="1"/>
</dbReference>
<keyword evidence="14" id="KW-0418">Kinase</keyword>